<dbReference type="Proteomes" id="UP001519460">
    <property type="component" value="Unassembled WGS sequence"/>
</dbReference>
<evidence type="ECO:0000313" key="2">
    <source>
        <dbReference type="Proteomes" id="UP001519460"/>
    </source>
</evidence>
<gene>
    <name evidence="1" type="ORF">BaRGS_00005861</name>
</gene>
<sequence>MRVSEQYRFQIKFTAALNTPTRPLATPCRVPYHKSQCLSVFIDRTDAAVSTKRTCSVGARRQVPYAMASGSQCMAGLEKFTLYRSSYPADAV</sequence>
<accession>A0ABD0LUD7</accession>
<proteinExistence type="predicted"/>
<protein>
    <submittedName>
        <fullName evidence="1">Uncharacterized protein</fullName>
    </submittedName>
</protein>
<name>A0ABD0LUD7_9CAEN</name>
<dbReference type="EMBL" id="JACVVK020000023">
    <property type="protein sequence ID" value="KAK7502912.1"/>
    <property type="molecule type" value="Genomic_DNA"/>
</dbReference>
<evidence type="ECO:0000313" key="1">
    <source>
        <dbReference type="EMBL" id="KAK7502912.1"/>
    </source>
</evidence>
<comment type="caution">
    <text evidence="1">The sequence shown here is derived from an EMBL/GenBank/DDBJ whole genome shotgun (WGS) entry which is preliminary data.</text>
</comment>
<reference evidence="1 2" key="1">
    <citation type="journal article" date="2023" name="Sci. Data">
        <title>Genome assembly of the Korean intertidal mud-creeper Batillaria attramentaria.</title>
        <authorList>
            <person name="Patra A.K."/>
            <person name="Ho P.T."/>
            <person name="Jun S."/>
            <person name="Lee S.J."/>
            <person name="Kim Y."/>
            <person name="Won Y.J."/>
        </authorList>
    </citation>
    <scope>NUCLEOTIDE SEQUENCE [LARGE SCALE GENOMIC DNA]</scope>
    <source>
        <strain evidence="1">Wonlab-2016</strain>
    </source>
</reference>
<dbReference type="AlphaFoldDB" id="A0ABD0LUD7"/>
<organism evidence="1 2">
    <name type="scientific">Batillaria attramentaria</name>
    <dbReference type="NCBI Taxonomy" id="370345"/>
    <lineage>
        <taxon>Eukaryota</taxon>
        <taxon>Metazoa</taxon>
        <taxon>Spiralia</taxon>
        <taxon>Lophotrochozoa</taxon>
        <taxon>Mollusca</taxon>
        <taxon>Gastropoda</taxon>
        <taxon>Caenogastropoda</taxon>
        <taxon>Sorbeoconcha</taxon>
        <taxon>Cerithioidea</taxon>
        <taxon>Batillariidae</taxon>
        <taxon>Batillaria</taxon>
    </lineage>
</organism>
<keyword evidence="2" id="KW-1185">Reference proteome</keyword>